<dbReference type="EMBL" id="BARU01025850">
    <property type="protein sequence ID" value="GAH71310.1"/>
    <property type="molecule type" value="Genomic_DNA"/>
</dbReference>
<evidence type="ECO:0000313" key="1">
    <source>
        <dbReference type="EMBL" id="GAH71310.1"/>
    </source>
</evidence>
<gene>
    <name evidence="1" type="ORF">S03H2_41609</name>
</gene>
<feature type="non-terminal residue" evidence="1">
    <location>
        <position position="1"/>
    </location>
</feature>
<dbReference type="AlphaFoldDB" id="X1IPW9"/>
<proteinExistence type="predicted"/>
<protein>
    <submittedName>
        <fullName evidence="1">Uncharacterized protein</fullName>
    </submittedName>
</protein>
<organism evidence="1">
    <name type="scientific">marine sediment metagenome</name>
    <dbReference type="NCBI Taxonomy" id="412755"/>
    <lineage>
        <taxon>unclassified sequences</taxon>
        <taxon>metagenomes</taxon>
        <taxon>ecological metagenomes</taxon>
    </lineage>
</organism>
<sequence length="67" mass="7401">ADVLRLDVNCITAEVRHRNLEAYSGPQAWLFEKHCESLAAKARIATADAVQALQFAAFAEQLFKLLG</sequence>
<name>X1IPW9_9ZZZZ</name>
<accession>X1IPW9</accession>
<comment type="caution">
    <text evidence="1">The sequence shown here is derived from an EMBL/GenBank/DDBJ whole genome shotgun (WGS) entry which is preliminary data.</text>
</comment>
<reference evidence="1" key="1">
    <citation type="journal article" date="2014" name="Front. Microbiol.">
        <title>High frequency of phylogenetically diverse reductive dehalogenase-homologous genes in deep subseafloor sedimentary metagenomes.</title>
        <authorList>
            <person name="Kawai M."/>
            <person name="Futagami T."/>
            <person name="Toyoda A."/>
            <person name="Takaki Y."/>
            <person name="Nishi S."/>
            <person name="Hori S."/>
            <person name="Arai W."/>
            <person name="Tsubouchi T."/>
            <person name="Morono Y."/>
            <person name="Uchiyama I."/>
            <person name="Ito T."/>
            <person name="Fujiyama A."/>
            <person name="Inagaki F."/>
            <person name="Takami H."/>
        </authorList>
    </citation>
    <scope>NUCLEOTIDE SEQUENCE</scope>
    <source>
        <strain evidence="1">Expedition CK06-06</strain>
    </source>
</reference>